<feature type="compositionally biased region" description="Low complexity" evidence="1">
    <location>
        <begin position="1"/>
        <end position="25"/>
    </location>
</feature>
<evidence type="ECO:0000313" key="3">
    <source>
        <dbReference type="Proteomes" id="UP000030762"/>
    </source>
</evidence>
<keyword evidence="3" id="KW-1185">Reference proteome</keyword>
<feature type="compositionally biased region" description="Acidic residues" evidence="1">
    <location>
        <begin position="35"/>
        <end position="55"/>
    </location>
</feature>
<dbReference type="EMBL" id="JH767133">
    <property type="protein sequence ID" value="EQC42239.1"/>
    <property type="molecule type" value="Genomic_DNA"/>
</dbReference>
<feature type="region of interest" description="Disordered" evidence="1">
    <location>
        <begin position="1"/>
        <end position="79"/>
    </location>
</feature>
<dbReference type="OrthoDB" id="69283at2759"/>
<dbReference type="RefSeq" id="XP_008604808.1">
    <property type="nucleotide sequence ID" value="XM_008606586.1"/>
</dbReference>
<evidence type="ECO:0000313" key="2">
    <source>
        <dbReference type="EMBL" id="EQC42239.1"/>
    </source>
</evidence>
<proteinExistence type="predicted"/>
<dbReference type="GeneID" id="19941800"/>
<organism evidence="2 3">
    <name type="scientific">Saprolegnia diclina (strain VS20)</name>
    <dbReference type="NCBI Taxonomy" id="1156394"/>
    <lineage>
        <taxon>Eukaryota</taxon>
        <taxon>Sar</taxon>
        <taxon>Stramenopiles</taxon>
        <taxon>Oomycota</taxon>
        <taxon>Saprolegniomycetes</taxon>
        <taxon>Saprolegniales</taxon>
        <taxon>Saprolegniaceae</taxon>
        <taxon>Saprolegnia</taxon>
    </lineage>
</organism>
<protein>
    <submittedName>
        <fullName evidence="2">Uncharacterized protein</fullName>
    </submittedName>
</protein>
<accession>T0QVI0</accession>
<dbReference type="OMA" id="FMNMERY"/>
<dbReference type="VEuPathDB" id="FungiDB:SDRG_01073"/>
<dbReference type="AlphaFoldDB" id="T0QVI0"/>
<dbReference type="Proteomes" id="UP000030762">
    <property type="component" value="Unassembled WGS sequence"/>
</dbReference>
<reference evidence="2 3" key="1">
    <citation type="submission" date="2012-04" db="EMBL/GenBank/DDBJ databases">
        <title>The Genome Sequence of Saprolegnia declina VS20.</title>
        <authorList>
            <consortium name="The Broad Institute Genome Sequencing Platform"/>
            <person name="Russ C."/>
            <person name="Nusbaum C."/>
            <person name="Tyler B."/>
            <person name="van West P."/>
            <person name="Dieguez-Uribeondo J."/>
            <person name="de Bruijn I."/>
            <person name="Tripathy S."/>
            <person name="Jiang R."/>
            <person name="Young S.K."/>
            <person name="Zeng Q."/>
            <person name="Gargeya S."/>
            <person name="Fitzgerald M."/>
            <person name="Haas B."/>
            <person name="Abouelleil A."/>
            <person name="Alvarado L."/>
            <person name="Arachchi H.M."/>
            <person name="Berlin A."/>
            <person name="Chapman S.B."/>
            <person name="Goldberg J."/>
            <person name="Griggs A."/>
            <person name="Gujja S."/>
            <person name="Hansen M."/>
            <person name="Howarth C."/>
            <person name="Imamovic A."/>
            <person name="Larimer J."/>
            <person name="McCowen C."/>
            <person name="Montmayeur A."/>
            <person name="Murphy C."/>
            <person name="Neiman D."/>
            <person name="Pearson M."/>
            <person name="Priest M."/>
            <person name="Roberts A."/>
            <person name="Saif S."/>
            <person name="Shea T."/>
            <person name="Sisk P."/>
            <person name="Sykes S."/>
            <person name="Wortman J."/>
            <person name="Nusbaum C."/>
            <person name="Birren B."/>
        </authorList>
    </citation>
    <scope>NUCLEOTIDE SEQUENCE [LARGE SCALE GENOMIC DNA]</scope>
    <source>
        <strain evidence="2 3">VS20</strain>
    </source>
</reference>
<gene>
    <name evidence="2" type="ORF">SDRG_01073</name>
</gene>
<evidence type="ECO:0000256" key="1">
    <source>
        <dbReference type="SAM" id="MobiDB-lite"/>
    </source>
</evidence>
<name>T0QVI0_SAPDV</name>
<dbReference type="InParanoid" id="T0QVI0"/>
<sequence length="217" mass="24507">MSAKAATTTTTTTTTPAPAAVAAPADDMFTFNFESNDEEDEEDEEEDEEDEDEAAEPSAKRARKDADKPVRQVTVPREPTLKKLDAITAALMKATDNDDDGGFSMFNTSSSYPMQMVLKKEMAVARKMLKEGKHSQALCVLIAIFMNMERYDYWFSDSDDSRMVETTFTSFYKLVQDALKKDDATLRLTGRDVLIEEMAKLGRAAKESFDYEFKWFD</sequence>